<dbReference type="InterPro" id="IPR016177">
    <property type="entry name" value="DNA-bd_dom_sf"/>
</dbReference>
<name>A0ABZ3GC24_ACHDE</name>
<keyword evidence="3" id="KW-1185">Reference proteome</keyword>
<dbReference type="Proteomes" id="UP001446337">
    <property type="component" value="Chromosome"/>
</dbReference>
<accession>A0ABZ3GC24</accession>
<dbReference type="Gene3D" id="3.90.75.20">
    <property type="match status" value="1"/>
</dbReference>
<evidence type="ECO:0000259" key="1">
    <source>
        <dbReference type="Pfam" id="PF13392"/>
    </source>
</evidence>
<proteinExistence type="predicted"/>
<dbReference type="Pfam" id="PF13392">
    <property type="entry name" value="HNH_3"/>
    <property type="match status" value="1"/>
</dbReference>
<protein>
    <submittedName>
        <fullName evidence="2">HNH endonuclease signature motif containing protein</fullName>
        <ecNumber evidence="2">3.1.-.-</ecNumber>
    </submittedName>
</protein>
<sequence length="182" mass="20567">MKPRNPNISQSELKEQMHYDPETGNFSWKVLTWKRLRLGGVVGHLNTFGYVKVKFGRYHVAAHRLAWLWVHGEWPVGRLDHINGDRSDNRISNLRLCTVAQNRINSKPNKNNLAGLKGAHWHPGERRWIARCGLAGRSVRIGAYATAEEAHQAYLDFAAHHYGAFAPTQIRAELDAARATGA</sequence>
<dbReference type="GO" id="GO:0004519">
    <property type="term" value="F:endonuclease activity"/>
    <property type="evidence" value="ECO:0007669"/>
    <property type="project" value="UniProtKB-KW"/>
</dbReference>
<evidence type="ECO:0000313" key="3">
    <source>
        <dbReference type="Proteomes" id="UP001446337"/>
    </source>
</evidence>
<dbReference type="SUPFAM" id="SSF54060">
    <property type="entry name" value="His-Me finger endonucleases"/>
    <property type="match status" value="1"/>
</dbReference>
<dbReference type="RefSeq" id="WP_343499692.1">
    <property type="nucleotide sequence ID" value="NZ_CP154792.1"/>
</dbReference>
<feature type="domain" description="HNH nuclease" evidence="1">
    <location>
        <begin position="61"/>
        <end position="102"/>
    </location>
</feature>
<dbReference type="SUPFAM" id="SSF54171">
    <property type="entry name" value="DNA-binding domain"/>
    <property type="match status" value="1"/>
</dbReference>
<gene>
    <name evidence="2" type="ORF">AAIK43_16855</name>
</gene>
<dbReference type="EMBL" id="CP154792">
    <property type="protein sequence ID" value="XAN19665.1"/>
    <property type="molecule type" value="Genomic_DNA"/>
</dbReference>
<keyword evidence="2" id="KW-0540">Nuclease</keyword>
<organism evidence="2 3">
    <name type="scientific">Achromobacter denitrificans</name>
    <name type="common">Alcaligenes denitrificans</name>
    <dbReference type="NCBI Taxonomy" id="32002"/>
    <lineage>
        <taxon>Bacteria</taxon>
        <taxon>Pseudomonadati</taxon>
        <taxon>Pseudomonadota</taxon>
        <taxon>Betaproteobacteria</taxon>
        <taxon>Burkholderiales</taxon>
        <taxon>Alcaligenaceae</taxon>
        <taxon>Achromobacter</taxon>
    </lineage>
</organism>
<dbReference type="InterPro" id="IPR003615">
    <property type="entry name" value="HNH_nuc"/>
</dbReference>
<evidence type="ECO:0000313" key="2">
    <source>
        <dbReference type="EMBL" id="XAN19665.1"/>
    </source>
</evidence>
<dbReference type="InterPro" id="IPR044925">
    <property type="entry name" value="His-Me_finger_sf"/>
</dbReference>
<dbReference type="EC" id="3.1.-.-" evidence="2"/>
<keyword evidence="2" id="KW-0255">Endonuclease</keyword>
<reference evidence="2 3" key="1">
    <citation type="submission" date="2024-05" db="EMBL/GenBank/DDBJ databases">
        <title>Achromobacter denitrificans. BP1, complete genome.</title>
        <authorList>
            <person name="Zhang B."/>
        </authorList>
    </citation>
    <scope>NUCLEOTIDE SEQUENCE [LARGE SCALE GENOMIC DNA]</scope>
    <source>
        <strain evidence="2 3">BP1</strain>
    </source>
</reference>
<keyword evidence="2" id="KW-0378">Hydrolase</keyword>
<dbReference type="GO" id="GO:0016787">
    <property type="term" value="F:hydrolase activity"/>
    <property type="evidence" value="ECO:0007669"/>
    <property type="project" value="UniProtKB-KW"/>
</dbReference>